<dbReference type="EMBL" id="WTFF01000058">
    <property type="protein sequence ID" value="MBW5482425.1"/>
    <property type="molecule type" value="Genomic_DNA"/>
</dbReference>
<reference evidence="2 3" key="1">
    <citation type="submission" date="2019-12" db="EMBL/GenBank/DDBJ databases">
        <title>Genome sequence of Streptomyces bambusae.</title>
        <authorList>
            <person name="Bansal K."/>
            <person name="Choksket S."/>
            <person name="Korpole S."/>
            <person name="Patil P.B."/>
        </authorList>
    </citation>
    <scope>NUCLEOTIDE SEQUENCE [LARGE SCALE GENOMIC DNA]</scope>
    <source>
        <strain evidence="2 3">SK60</strain>
    </source>
</reference>
<organism evidence="2 3">
    <name type="scientific">Streptomyces bambusae</name>
    <dbReference type="NCBI Taxonomy" id="1550616"/>
    <lineage>
        <taxon>Bacteria</taxon>
        <taxon>Bacillati</taxon>
        <taxon>Actinomycetota</taxon>
        <taxon>Actinomycetes</taxon>
        <taxon>Kitasatosporales</taxon>
        <taxon>Streptomycetaceae</taxon>
        <taxon>Streptomyces</taxon>
    </lineage>
</organism>
<sequence>MATAVVAPLAERPGGLAVVAEADRPVLLSVLAALALAGAALLGSRRPDVRRAAGLTLTVGGILTVLASVAIPVVGDPFPALEHDVPEPSGSGRRLVVELTSPLFDPVWHIYVDQGSFPTTRRWPVATYADSAPGTDWPRGVLQAEWLAPDRIRLIDLDHAAHDIPLAESGRPLARVW</sequence>
<keyword evidence="3" id="KW-1185">Reference proteome</keyword>
<dbReference type="Proteomes" id="UP000812013">
    <property type="component" value="Unassembled WGS sequence"/>
</dbReference>
<keyword evidence="1" id="KW-1133">Transmembrane helix</keyword>
<keyword evidence="1" id="KW-0472">Membrane</keyword>
<keyword evidence="1" id="KW-0812">Transmembrane</keyword>
<accession>A0ABS6Z3T3</accession>
<evidence type="ECO:0000313" key="2">
    <source>
        <dbReference type="EMBL" id="MBW5482425.1"/>
    </source>
</evidence>
<protein>
    <submittedName>
        <fullName evidence="2">Uncharacterized protein</fullName>
    </submittedName>
</protein>
<feature type="transmembrane region" description="Helical" evidence="1">
    <location>
        <begin position="55"/>
        <end position="75"/>
    </location>
</feature>
<comment type="caution">
    <text evidence="2">The sequence shown here is derived from an EMBL/GenBank/DDBJ whole genome shotgun (WGS) entry which is preliminary data.</text>
</comment>
<evidence type="ECO:0000256" key="1">
    <source>
        <dbReference type="SAM" id="Phobius"/>
    </source>
</evidence>
<proteinExistence type="predicted"/>
<gene>
    <name evidence="2" type="ORF">GPJ59_11170</name>
</gene>
<name>A0ABS6Z3T3_9ACTN</name>
<feature type="transmembrane region" description="Helical" evidence="1">
    <location>
        <begin position="26"/>
        <end position="43"/>
    </location>
</feature>
<dbReference type="RefSeq" id="WP_219666614.1">
    <property type="nucleotide sequence ID" value="NZ_WTFF01000058.1"/>
</dbReference>
<evidence type="ECO:0000313" key="3">
    <source>
        <dbReference type="Proteomes" id="UP000812013"/>
    </source>
</evidence>